<dbReference type="EMBL" id="PYSW02000027">
    <property type="protein sequence ID" value="KAG2381302.1"/>
    <property type="molecule type" value="Genomic_DNA"/>
</dbReference>
<evidence type="ECO:0000259" key="1">
    <source>
        <dbReference type="PROSITE" id="PS51182"/>
    </source>
</evidence>
<evidence type="ECO:0000313" key="2">
    <source>
        <dbReference type="EMBL" id="KAG2381302.1"/>
    </source>
</evidence>
<dbReference type="SUPFAM" id="SSF49562">
    <property type="entry name" value="C2 domain (Calcium/lipid-binding domain, CaLB)"/>
    <property type="match status" value="1"/>
</dbReference>
<accession>A0AA88KHM5</accession>
<proteinExistence type="predicted"/>
<dbReference type="GeneID" id="68098745"/>
<reference evidence="2 3" key="1">
    <citation type="journal article" date="2018" name="BMC Genomics">
        <title>The genome of Naegleria lovaniensis, the basis for a comparative approach to unravel pathogenicity factors of the human pathogenic amoeba N. fowleri.</title>
        <authorList>
            <person name="Liechti N."/>
            <person name="Schurch N."/>
            <person name="Bruggmann R."/>
            <person name="Wittwer M."/>
        </authorList>
    </citation>
    <scope>NUCLEOTIDE SEQUENCE [LARGE SCALE GENOMIC DNA]</scope>
    <source>
        <strain evidence="2 3">ATCC 30569</strain>
    </source>
</reference>
<dbReference type="Gene3D" id="2.60.40.1110">
    <property type="match status" value="1"/>
</dbReference>
<keyword evidence="3" id="KW-1185">Reference proteome</keyword>
<evidence type="ECO:0000313" key="3">
    <source>
        <dbReference type="Proteomes" id="UP000816034"/>
    </source>
</evidence>
<protein>
    <recommendedName>
        <fullName evidence="1">C2 tensin-type domain-containing protein</fullName>
    </recommendedName>
</protein>
<gene>
    <name evidence="2" type="ORF">C9374_006291</name>
</gene>
<dbReference type="InterPro" id="IPR014020">
    <property type="entry name" value="Tensin_C2-dom"/>
</dbReference>
<dbReference type="InterPro" id="IPR035892">
    <property type="entry name" value="C2_domain_sf"/>
</dbReference>
<dbReference type="Proteomes" id="UP000816034">
    <property type="component" value="Unassembled WGS sequence"/>
</dbReference>
<dbReference type="PROSITE" id="PS51182">
    <property type="entry name" value="C2_TENSIN"/>
    <property type="match status" value="1"/>
</dbReference>
<dbReference type="SMART" id="SM01326">
    <property type="entry name" value="PTEN_C2"/>
    <property type="match status" value="1"/>
</dbReference>
<comment type="caution">
    <text evidence="2">The sequence shown here is derived from an EMBL/GenBank/DDBJ whole genome shotgun (WGS) entry which is preliminary data.</text>
</comment>
<name>A0AA88KHM5_NAELO</name>
<sequence length="276" mass="31436">MYCLSPSIVQSIEQDLFELEIGHLSIQKILNPTVENSMRSQLSVNDCEVTKITDSVVGRSHCELCKEENSASFTFSENIRLSGDMIIIFGIKNPHTQKRKEIGRIGLHSAFLPQNLVKLSKLEIDGVHRKDIVSQDFRVEILFREISNNDTTNKKNHLSEPSLYSFDSILSPISHKLKKSELFSLPSTCTTMNHFAFIYSKDYALSYHRYVKDHVRLEKALETNPTLEQTLSPAVLFSNQFIHPRPMPLKVRLIAHSNEQDVHTHGKFISVSITIG</sequence>
<feature type="domain" description="C2 tensin-type" evidence="1">
    <location>
        <begin position="21"/>
        <end position="146"/>
    </location>
</feature>
<dbReference type="Pfam" id="PF10409">
    <property type="entry name" value="PTEN_C2"/>
    <property type="match status" value="1"/>
</dbReference>
<dbReference type="RefSeq" id="XP_044546982.1">
    <property type="nucleotide sequence ID" value="XM_044696135.1"/>
</dbReference>
<organism evidence="2 3">
    <name type="scientific">Naegleria lovaniensis</name>
    <name type="common">Amoeba</name>
    <dbReference type="NCBI Taxonomy" id="51637"/>
    <lineage>
        <taxon>Eukaryota</taxon>
        <taxon>Discoba</taxon>
        <taxon>Heterolobosea</taxon>
        <taxon>Tetramitia</taxon>
        <taxon>Eutetramitia</taxon>
        <taxon>Vahlkampfiidae</taxon>
        <taxon>Naegleria</taxon>
    </lineage>
</organism>
<dbReference type="AlphaFoldDB" id="A0AA88KHM5"/>